<evidence type="ECO:0000259" key="7">
    <source>
        <dbReference type="SMART" id="SM00226"/>
    </source>
</evidence>
<feature type="active site" evidence="6">
    <location>
        <position position="14"/>
    </location>
</feature>
<comment type="similarity">
    <text evidence="1">Belongs to the low molecular weight phosphotyrosine protein phosphatase family.</text>
</comment>
<dbReference type="PANTHER" id="PTHR11717:SF31">
    <property type="entry name" value="LOW MOLECULAR WEIGHT PROTEIN-TYROSINE-PHOSPHATASE ETP-RELATED"/>
    <property type="match status" value="1"/>
</dbReference>
<dbReference type="InterPro" id="IPR036196">
    <property type="entry name" value="Ptyr_pPase_sf"/>
</dbReference>
<comment type="caution">
    <text evidence="8">The sequence shown here is derived from an EMBL/GenBank/DDBJ whole genome shotgun (WGS) entry which is preliminary data.</text>
</comment>
<reference evidence="8 9" key="1">
    <citation type="journal article" date="2020" name="Nature">
        <title>Bacterial chemolithoautotrophy via manganese oxidation.</title>
        <authorList>
            <person name="Yu H."/>
            <person name="Leadbetter J.R."/>
        </authorList>
    </citation>
    <scope>NUCLEOTIDE SEQUENCE [LARGE SCALE GENOMIC DNA]</scope>
    <source>
        <strain evidence="8 9">RBP-1</strain>
    </source>
</reference>
<gene>
    <name evidence="8" type="ORF">RAMLITH_23055</name>
</gene>
<dbReference type="InterPro" id="IPR017867">
    <property type="entry name" value="Tyr_phospatase_low_mol_wt"/>
</dbReference>
<accession>A0A7X6DKD6</accession>
<evidence type="ECO:0000256" key="2">
    <source>
        <dbReference type="ARBA" id="ARBA00013064"/>
    </source>
</evidence>
<protein>
    <recommendedName>
        <fullName evidence="2">protein-tyrosine-phosphatase</fullName>
        <ecNumber evidence="2">3.1.3.48</ecNumber>
    </recommendedName>
</protein>
<dbReference type="Proteomes" id="UP000521868">
    <property type="component" value="Unassembled WGS sequence"/>
</dbReference>
<proteinExistence type="inferred from homology"/>
<dbReference type="PRINTS" id="PR00719">
    <property type="entry name" value="LMWPTPASE"/>
</dbReference>
<feature type="active site" description="Proton donor" evidence="6">
    <location>
        <position position="113"/>
    </location>
</feature>
<feature type="domain" description="Phosphotyrosine protein phosphatase I" evidence="7">
    <location>
        <begin position="2"/>
        <end position="139"/>
    </location>
</feature>
<dbReference type="GO" id="GO:0004725">
    <property type="term" value="F:protein tyrosine phosphatase activity"/>
    <property type="evidence" value="ECO:0007669"/>
    <property type="project" value="UniProtKB-EC"/>
</dbReference>
<dbReference type="InterPro" id="IPR050438">
    <property type="entry name" value="LMW_PTPase"/>
</dbReference>
<evidence type="ECO:0000313" key="8">
    <source>
        <dbReference type="EMBL" id="NKE68704.1"/>
    </source>
</evidence>
<sequence length="143" mass="15945">MKDILVVCEGNICRSPMAEGLLKTALPRLSVRSAGLGALIGMPADETAVRLMDARGIDIAPHRAVQITGDMCKRSDLVLVMSADQRKRLEQMYPFACGKVFRIGEFDKRDVPDPYRQPEAAFREALQLIDSGVHAWLQRIHKI</sequence>
<feature type="active site" description="Nucleophile" evidence="6">
    <location>
        <position position="8"/>
    </location>
</feature>
<keyword evidence="4" id="KW-0904">Protein phosphatase</keyword>
<dbReference type="RefSeq" id="WP_168109835.1">
    <property type="nucleotide sequence ID" value="NZ_VTOX01000012.1"/>
</dbReference>
<dbReference type="CDD" id="cd16343">
    <property type="entry name" value="LMWPTP"/>
    <property type="match status" value="1"/>
</dbReference>
<name>A0A7X6DKD6_9BURK</name>
<dbReference type="Gene3D" id="3.40.50.2300">
    <property type="match status" value="1"/>
</dbReference>
<evidence type="ECO:0000256" key="1">
    <source>
        <dbReference type="ARBA" id="ARBA00011063"/>
    </source>
</evidence>
<dbReference type="EMBL" id="VTOX01000012">
    <property type="protein sequence ID" value="NKE68704.1"/>
    <property type="molecule type" value="Genomic_DNA"/>
</dbReference>
<keyword evidence="3" id="KW-0378">Hydrolase</keyword>
<dbReference type="SUPFAM" id="SSF52788">
    <property type="entry name" value="Phosphotyrosine protein phosphatases I"/>
    <property type="match status" value="1"/>
</dbReference>
<evidence type="ECO:0000256" key="4">
    <source>
        <dbReference type="ARBA" id="ARBA00022912"/>
    </source>
</evidence>
<comment type="catalytic activity">
    <reaction evidence="5">
        <text>O-phospho-L-tyrosyl-[protein] + H2O = L-tyrosyl-[protein] + phosphate</text>
        <dbReference type="Rhea" id="RHEA:10684"/>
        <dbReference type="Rhea" id="RHEA-COMP:10136"/>
        <dbReference type="Rhea" id="RHEA-COMP:20101"/>
        <dbReference type="ChEBI" id="CHEBI:15377"/>
        <dbReference type="ChEBI" id="CHEBI:43474"/>
        <dbReference type="ChEBI" id="CHEBI:46858"/>
        <dbReference type="ChEBI" id="CHEBI:61978"/>
        <dbReference type="EC" id="3.1.3.48"/>
    </reaction>
</comment>
<dbReference type="AlphaFoldDB" id="A0A7X6DKD6"/>
<evidence type="ECO:0000256" key="6">
    <source>
        <dbReference type="PIRSR" id="PIRSR617867-1"/>
    </source>
</evidence>
<keyword evidence="9" id="KW-1185">Reference proteome</keyword>
<dbReference type="Pfam" id="PF01451">
    <property type="entry name" value="LMWPc"/>
    <property type="match status" value="1"/>
</dbReference>
<evidence type="ECO:0000313" key="9">
    <source>
        <dbReference type="Proteomes" id="UP000521868"/>
    </source>
</evidence>
<organism evidence="8 9">
    <name type="scientific">Ramlibacter lithotrophicus</name>
    <dbReference type="NCBI Taxonomy" id="2606681"/>
    <lineage>
        <taxon>Bacteria</taxon>
        <taxon>Pseudomonadati</taxon>
        <taxon>Pseudomonadota</taxon>
        <taxon>Betaproteobacteria</taxon>
        <taxon>Burkholderiales</taxon>
        <taxon>Comamonadaceae</taxon>
        <taxon>Ramlibacter</taxon>
    </lineage>
</organism>
<dbReference type="PANTHER" id="PTHR11717">
    <property type="entry name" value="LOW MOLECULAR WEIGHT PROTEIN TYROSINE PHOSPHATASE"/>
    <property type="match status" value="1"/>
</dbReference>
<evidence type="ECO:0000256" key="3">
    <source>
        <dbReference type="ARBA" id="ARBA00022801"/>
    </source>
</evidence>
<dbReference type="InterPro" id="IPR023485">
    <property type="entry name" value="Ptyr_pPase"/>
</dbReference>
<evidence type="ECO:0000256" key="5">
    <source>
        <dbReference type="ARBA" id="ARBA00051722"/>
    </source>
</evidence>
<dbReference type="EC" id="3.1.3.48" evidence="2"/>
<dbReference type="SMART" id="SM00226">
    <property type="entry name" value="LMWPc"/>
    <property type="match status" value="1"/>
</dbReference>